<comment type="caution">
    <text evidence="2">The sequence shown here is derived from an EMBL/GenBank/DDBJ whole genome shotgun (WGS) entry which is preliminary data.</text>
</comment>
<dbReference type="EMBL" id="MKIE01000002">
    <property type="protein sequence ID" value="OHW63125.1"/>
    <property type="molecule type" value="Genomic_DNA"/>
</dbReference>
<reference evidence="2 3" key="1">
    <citation type="submission" date="2016-09" db="EMBL/GenBank/DDBJ databases">
        <title>Genome sequence of Eubacterium angustum.</title>
        <authorList>
            <person name="Poehlein A."/>
            <person name="Daniel R."/>
        </authorList>
    </citation>
    <scope>NUCLEOTIDE SEQUENCE [LARGE SCALE GENOMIC DNA]</scope>
    <source>
        <strain evidence="2 3">DSM 1989</strain>
    </source>
</reference>
<dbReference type="RefSeq" id="WP_071062073.1">
    <property type="nucleotide sequence ID" value="NZ_MKIE01000002.1"/>
</dbReference>
<dbReference type="SUPFAM" id="SSF47413">
    <property type="entry name" value="lambda repressor-like DNA-binding domains"/>
    <property type="match status" value="1"/>
</dbReference>
<protein>
    <submittedName>
        <fullName evidence="2">Helix-turn-helix protein</fullName>
    </submittedName>
</protein>
<evidence type="ECO:0000313" key="2">
    <source>
        <dbReference type="EMBL" id="OHW63125.1"/>
    </source>
</evidence>
<accession>A0A1S1V9N0</accession>
<proteinExistence type="predicted"/>
<dbReference type="AlphaFoldDB" id="A0A1S1V9N0"/>
<organism evidence="2 3">
    <name type="scientific">Andreesenia angusta</name>
    <dbReference type="NCBI Taxonomy" id="39480"/>
    <lineage>
        <taxon>Bacteria</taxon>
        <taxon>Bacillati</taxon>
        <taxon>Bacillota</taxon>
        <taxon>Tissierellia</taxon>
        <taxon>Tissierellales</taxon>
        <taxon>Gottschalkiaceae</taxon>
        <taxon>Andreesenia</taxon>
    </lineage>
</organism>
<sequence>MKNYELVGERSKKGLTQADMASRMGVTLQTYHNKESGTRAFTLKDVEKISNILDLAIEDVDRIFFKNKLTKCIN</sequence>
<gene>
    <name evidence="2" type="ORF">EUAN_09090</name>
</gene>
<evidence type="ECO:0000313" key="3">
    <source>
        <dbReference type="Proteomes" id="UP000180254"/>
    </source>
</evidence>
<keyword evidence="3" id="KW-1185">Reference proteome</keyword>
<feature type="domain" description="HTH cro/C1-type" evidence="1">
    <location>
        <begin position="6"/>
        <end position="60"/>
    </location>
</feature>
<dbReference type="OrthoDB" id="1697546at2"/>
<dbReference type="Pfam" id="PF01381">
    <property type="entry name" value="HTH_3"/>
    <property type="match status" value="1"/>
</dbReference>
<dbReference type="Proteomes" id="UP000180254">
    <property type="component" value="Unassembled WGS sequence"/>
</dbReference>
<evidence type="ECO:0000259" key="1">
    <source>
        <dbReference type="PROSITE" id="PS50943"/>
    </source>
</evidence>
<dbReference type="Gene3D" id="1.10.260.40">
    <property type="entry name" value="lambda repressor-like DNA-binding domains"/>
    <property type="match status" value="1"/>
</dbReference>
<dbReference type="InterPro" id="IPR001387">
    <property type="entry name" value="Cro/C1-type_HTH"/>
</dbReference>
<name>A0A1S1V9N0_9FIRM</name>
<dbReference type="CDD" id="cd00093">
    <property type="entry name" value="HTH_XRE"/>
    <property type="match status" value="1"/>
</dbReference>
<dbReference type="PROSITE" id="PS50943">
    <property type="entry name" value="HTH_CROC1"/>
    <property type="match status" value="1"/>
</dbReference>
<dbReference type="InterPro" id="IPR010982">
    <property type="entry name" value="Lambda_DNA-bd_dom_sf"/>
</dbReference>
<dbReference type="SMART" id="SM00530">
    <property type="entry name" value="HTH_XRE"/>
    <property type="match status" value="1"/>
</dbReference>
<dbReference type="GO" id="GO:0003677">
    <property type="term" value="F:DNA binding"/>
    <property type="evidence" value="ECO:0007669"/>
    <property type="project" value="InterPro"/>
</dbReference>
<dbReference type="STRING" id="39480.EUAN_09090"/>